<feature type="repeat" description="ANK" evidence="3">
    <location>
        <begin position="179"/>
        <end position="211"/>
    </location>
</feature>
<dbReference type="STRING" id="206506.AAV32_15035"/>
<sequence>MIKIADLGSFEQVPPVVEALLAGDADALDAFLSSGWDIEAPLSLSKHIQERPLVLALCVNARASVRWLVEHGASLNQADEPAFPIAARYTDPAMMRYLVQQGADVHAERKVGGDAYMQALYGGKTEHLAEIHALGHAAAEHGGQAFRSAVFERKKRVVDFFLSHGVDVNFKEKDQVFSDSATPLLVAARNRDKGMCRLLVEHGADVLATSRDGERPYTVALEEGDEALAAYFRSLEPVELHSVEHRLRELEPYKLPAEMLEFLQGEQRRVELPDCDFGFFEFFALTDIFPMKVGRRKVLRLSKESGDYTDVVLVWNPTKGRIGYWDIEHEEYADLATFKAFMANPAKYMNGVLDGDYQ</sequence>
<dbReference type="PANTHER" id="PTHR24189:SF50">
    <property type="entry name" value="ANKYRIN REPEAT AND SOCS BOX PROTEIN 2"/>
    <property type="match status" value="1"/>
</dbReference>
<protein>
    <submittedName>
        <fullName evidence="4">Uncharacterized protein</fullName>
    </submittedName>
</protein>
<dbReference type="Gene3D" id="1.25.40.20">
    <property type="entry name" value="Ankyrin repeat-containing domain"/>
    <property type="match status" value="1"/>
</dbReference>
<dbReference type="AlphaFoldDB" id="A0A171KPH9"/>
<keyword evidence="5" id="KW-1185">Reference proteome</keyword>
<dbReference type="SUPFAM" id="SSF48403">
    <property type="entry name" value="Ankyrin repeat"/>
    <property type="match status" value="1"/>
</dbReference>
<dbReference type="PROSITE" id="PS50297">
    <property type="entry name" value="ANK_REP_REGION"/>
    <property type="match status" value="1"/>
</dbReference>
<gene>
    <name evidence="4" type="ORF">AAV32_15035</name>
</gene>
<dbReference type="SMART" id="SM00248">
    <property type="entry name" value="ANK"/>
    <property type="match status" value="5"/>
</dbReference>
<comment type="caution">
    <text evidence="4">The sequence shown here is derived from an EMBL/GenBank/DDBJ whole genome shotgun (WGS) entry which is preliminary data.</text>
</comment>
<name>A0A171KPH9_9BURK</name>
<reference evidence="4 5" key="1">
    <citation type="submission" date="2015-04" db="EMBL/GenBank/DDBJ databases">
        <title>Genome sequence of Kerstersia gyiorum CG1.</title>
        <authorList>
            <person name="Greninger A.L."/>
            <person name="Kozyreva V."/>
            <person name="Chaturvedi V."/>
        </authorList>
    </citation>
    <scope>NUCLEOTIDE SEQUENCE [LARGE SCALE GENOMIC DNA]</scope>
    <source>
        <strain evidence="4 5">CG1</strain>
    </source>
</reference>
<dbReference type="InterPro" id="IPR002110">
    <property type="entry name" value="Ankyrin_rpt"/>
</dbReference>
<accession>A0A171KPH9</accession>
<dbReference type="Proteomes" id="UP000078084">
    <property type="component" value="Unassembled WGS sequence"/>
</dbReference>
<evidence type="ECO:0000256" key="3">
    <source>
        <dbReference type="PROSITE-ProRule" id="PRU00023"/>
    </source>
</evidence>
<proteinExistence type="predicted"/>
<keyword evidence="1" id="KW-0677">Repeat</keyword>
<dbReference type="Pfam" id="PF12796">
    <property type="entry name" value="Ank_2"/>
    <property type="match status" value="1"/>
</dbReference>
<dbReference type="InterPro" id="IPR036770">
    <property type="entry name" value="Ankyrin_rpt-contain_sf"/>
</dbReference>
<evidence type="ECO:0000313" key="4">
    <source>
        <dbReference type="EMBL" id="KKO70796.1"/>
    </source>
</evidence>
<dbReference type="InterPro" id="IPR050745">
    <property type="entry name" value="Multifunctional_regulatory"/>
</dbReference>
<organism evidence="4 5">
    <name type="scientific">Kerstersia gyiorum</name>
    <dbReference type="NCBI Taxonomy" id="206506"/>
    <lineage>
        <taxon>Bacteria</taxon>
        <taxon>Pseudomonadati</taxon>
        <taxon>Pseudomonadota</taxon>
        <taxon>Betaproteobacteria</taxon>
        <taxon>Burkholderiales</taxon>
        <taxon>Alcaligenaceae</taxon>
        <taxon>Kerstersia</taxon>
    </lineage>
</organism>
<dbReference type="PANTHER" id="PTHR24189">
    <property type="entry name" value="MYOTROPHIN"/>
    <property type="match status" value="1"/>
</dbReference>
<evidence type="ECO:0000256" key="1">
    <source>
        <dbReference type="ARBA" id="ARBA00022737"/>
    </source>
</evidence>
<evidence type="ECO:0000256" key="2">
    <source>
        <dbReference type="ARBA" id="ARBA00023043"/>
    </source>
</evidence>
<evidence type="ECO:0000313" key="5">
    <source>
        <dbReference type="Proteomes" id="UP000078084"/>
    </source>
</evidence>
<dbReference type="RefSeq" id="WP_068374094.1">
    <property type="nucleotide sequence ID" value="NZ_JALJXQ010000004.1"/>
</dbReference>
<dbReference type="EMBL" id="LBNE01000012">
    <property type="protein sequence ID" value="KKO70796.1"/>
    <property type="molecule type" value="Genomic_DNA"/>
</dbReference>
<dbReference type="PROSITE" id="PS50088">
    <property type="entry name" value="ANK_REPEAT"/>
    <property type="match status" value="1"/>
</dbReference>
<keyword evidence="2 3" id="KW-0040">ANK repeat</keyword>